<reference evidence="4" key="1">
    <citation type="submission" date="2021-01" db="UniProtKB">
        <authorList>
            <consortium name="EnsemblMetazoa"/>
        </authorList>
    </citation>
    <scope>IDENTIFICATION</scope>
</reference>
<feature type="compositionally biased region" description="Basic and acidic residues" evidence="3">
    <location>
        <begin position="207"/>
        <end position="267"/>
    </location>
</feature>
<dbReference type="GO" id="GO:0036464">
    <property type="term" value="C:cytoplasmic ribonucleoprotein granule"/>
    <property type="evidence" value="ECO:0007669"/>
    <property type="project" value="UniProtKB-ARBA"/>
</dbReference>
<dbReference type="OrthoDB" id="6427686at2759"/>
<feature type="compositionally biased region" description="Polar residues" evidence="3">
    <location>
        <begin position="944"/>
        <end position="953"/>
    </location>
</feature>
<dbReference type="InterPro" id="IPR018862">
    <property type="entry name" value="eIF4E-T"/>
</dbReference>
<keyword evidence="2" id="KW-0963">Cytoplasm</keyword>
<dbReference type="GeneID" id="111252132"/>
<feature type="region of interest" description="Disordered" evidence="3">
    <location>
        <begin position="148"/>
        <end position="420"/>
    </location>
</feature>
<name>A0A7M7MC40_VARDE</name>
<feature type="compositionally biased region" description="Basic and acidic residues" evidence="3">
    <location>
        <begin position="407"/>
        <end position="416"/>
    </location>
</feature>
<feature type="compositionally biased region" description="Polar residues" evidence="3">
    <location>
        <begin position="31"/>
        <end position="43"/>
    </location>
</feature>
<dbReference type="GO" id="GO:0005634">
    <property type="term" value="C:nucleus"/>
    <property type="evidence" value="ECO:0007669"/>
    <property type="project" value="TreeGrafter"/>
</dbReference>
<feature type="compositionally biased region" description="Polar residues" evidence="3">
    <location>
        <begin position="388"/>
        <end position="406"/>
    </location>
</feature>
<dbReference type="Proteomes" id="UP000594260">
    <property type="component" value="Unplaced"/>
</dbReference>
<dbReference type="OMA" id="REMWRND"/>
<feature type="region of interest" description="Disordered" evidence="3">
    <location>
        <begin position="1"/>
        <end position="72"/>
    </location>
</feature>
<feature type="compositionally biased region" description="Polar residues" evidence="3">
    <location>
        <begin position="294"/>
        <end position="307"/>
    </location>
</feature>
<feature type="compositionally biased region" description="Polar residues" evidence="3">
    <location>
        <begin position="148"/>
        <end position="162"/>
    </location>
</feature>
<protein>
    <recommendedName>
        <fullName evidence="6">Eukaryotic translation initiation factor 4E transporter</fullName>
    </recommendedName>
</protein>
<comment type="subcellular location">
    <subcellularLocation>
        <location evidence="1">Cytoplasm</location>
    </subcellularLocation>
</comment>
<evidence type="ECO:0000256" key="3">
    <source>
        <dbReference type="SAM" id="MobiDB-lite"/>
    </source>
</evidence>
<accession>A0A7M7MC40</accession>
<feature type="region of interest" description="Disordered" evidence="3">
    <location>
        <begin position="665"/>
        <end position="719"/>
    </location>
</feature>
<sequence>MSDKCETQGRDGRRSGSSSARSTRANSVASEDNSAADQRNGTIGSLVTSKKSSSVVSSTTGGRECGTESSGELRDRLRYSYEFLKKLQKSKLSRKTPDCMSKLRQENLLREMWRNDKDEKKDGANREVQLDLGMTRRSFVAGCQVATLQQSEGVPKTTSKLLSLQAGEKDSAQGSSQSNGSSNTNSISKDSNGGTTAASGRRIGSGRLDRAFKDTRSDRDRDYGYGTNDRDRDRDRDQGRRRGTFDFRKDSKGSDMRSRRYDLAPREDEPEWFTEGPTSQTDTIELGGFEDARTGSSRDGASNNNPSDCGEPQGSGREKKQMNAHNRSQMTPSPDPERHKKSWSEKELLRELASTGSNSGPKRETPSPSQDDDNDKPLHSEAFEASQERQGASISFENFFLNSGEQTHAELPDEQRPSSAMLGSRFMSKVFSKAPMPSPERGESPRNPSPDHNQHEQSEQSRPVMEMLRAATIQEVPPPGGVDPSPGGPPAFLRELMQMPLHLQGGGGDISQAPPHMNMMSNQQHHQNNNVGGIMSMGASHGPPGPLEALLAGPPGQHHHHHHHHNHNHHGVPLHPGQPHMHSPHGMPPIPGPPMEHINSNDDHIPNNKSNCDNGPAITSGRELLDLLLLGASAKGAPSPPPPPPQHAKTVEQLEAEFKMQASRPMMHPSVHHHQHQQQQQQQQHQQQGHLNHGPRGGPTMSMHGGIPHHPPPIDRPLNGLMPLGEVGHHNPMSMGAMGHHFPPGPPHMRLHHPPQQQNHGLNAGQDILRLLTEGANRGDVGHGRGIDTALVKPAFKQDLKNVPTQVLLREKDLVIQRESNGSAHCGPRPIVKSNKSNTPPGPPPPAMPTPQPHENGAEFLSKFLQQHQQQQQQQQQQQPSQQHQQPSQARQAPCRPPHGGGPYLGGNTSNGPTQHAQNNSNSTHQGNGGNPKMIRGGNPPPIQSTHQSQPSTVLEELFASAGQGGQQDRRLILGPSNGPRPLTGMHGQRYGEITHYVPPQHMQVPQPMKSQSNSNSVQSHNPSPFAKWFGEGLPAGENPALPRNVVRVEDLERQQQRFH</sequence>
<dbReference type="RefSeq" id="XP_022665351.1">
    <property type="nucleotide sequence ID" value="XM_022809616.1"/>
</dbReference>
<evidence type="ECO:0008006" key="6">
    <source>
        <dbReference type="Google" id="ProtNLM"/>
    </source>
</evidence>
<feature type="region of interest" description="Disordered" evidence="3">
    <location>
        <begin position="819"/>
        <end position="982"/>
    </location>
</feature>
<evidence type="ECO:0000256" key="1">
    <source>
        <dbReference type="ARBA" id="ARBA00004496"/>
    </source>
</evidence>
<feature type="region of interest" description="Disordered" evidence="3">
    <location>
        <begin position="553"/>
        <end position="619"/>
    </location>
</feature>
<evidence type="ECO:0000313" key="5">
    <source>
        <dbReference type="Proteomes" id="UP000594260"/>
    </source>
</evidence>
<feature type="region of interest" description="Disordered" evidence="3">
    <location>
        <begin position="432"/>
        <end position="462"/>
    </location>
</feature>
<dbReference type="Pfam" id="PF10477">
    <property type="entry name" value="EIF4E-T"/>
    <property type="match status" value="1"/>
</dbReference>
<feature type="compositionally biased region" description="Basic residues" evidence="3">
    <location>
        <begin position="557"/>
        <end position="572"/>
    </location>
</feature>
<feature type="compositionally biased region" description="Low complexity" evidence="3">
    <location>
        <begin position="677"/>
        <end position="688"/>
    </location>
</feature>
<dbReference type="AlphaFoldDB" id="A0A7M7MC40"/>
<feature type="compositionally biased region" description="Polar residues" evidence="3">
    <location>
        <begin position="907"/>
        <end position="926"/>
    </location>
</feature>
<evidence type="ECO:0000256" key="2">
    <source>
        <dbReference type="ARBA" id="ARBA00022490"/>
    </source>
</evidence>
<dbReference type="KEGG" id="vde:111252132"/>
<feature type="compositionally biased region" description="Low complexity" evidence="3">
    <location>
        <begin position="575"/>
        <end position="585"/>
    </location>
</feature>
<dbReference type="PANTHER" id="PTHR12269:SF1">
    <property type="entry name" value="EUKARYOTIC TRANSLATION INITIATION FACTOR 4E TRANSPORTER"/>
    <property type="match status" value="1"/>
</dbReference>
<feature type="compositionally biased region" description="Basic and acidic residues" evidence="3">
    <location>
        <begin position="1"/>
        <end position="14"/>
    </location>
</feature>
<dbReference type="InParanoid" id="A0A7M7MC40"/>
<evidence type="ECO:0000313" key="4">
    <source>
        <dbReference type="EnsemblMetazoa" id="XP_022665351"/>
    </source>
</evidence>
<feature type="compositionally biased region" description="Polar residues" evidence="3">
    <location>
        <begin position="189"/>
        <end position="198"/>
    </location>
</feature>
<dbReference type="GO" id="GO:0003729">
    <property type="term" value="F:mRNA binding"/>
    <property type="evidence" value="ECO:0007669"/>
    <property type="project" value="TreeGrafter"/>
</dbReference>
<dbReference type="PANTHER" id="PTHR12269">
    <property type="entry name" value="EUKARYOTIC TRANSLATION INITIATION FACTOR 4E TRANSPORTER"/>
    <property type="match status" value="1"/>
</dbReference>
<feature type="compositionally biased region" description="Low complexity" evidence="3">
    <location>
        <begin position="1005"/>
        <end position="1025"/>
    </location>
</feature>
<dbReference type="EnsemblMetazoa" id="XM_022809616">
    <property type="protein sequence ID" value="XP_022665351"/>
    <property type="gene ID" value="LOC111252132"/>
</dbReference>
<keyword evidence="5" id="KW-1185">Reference proteome</keyword>
<dbReference type="GO" id="GO:0017148">
    <property type="term" value="P:negative regulation of translation"/>
    <property type="evidence" value="ECO:0007669"/>
    <property type="project" value="TreeGrafter"/>
</dbReference>
<feature type="compositionally biased region" description="Basic and acidic residues" evidence="3">
    <location>
        <begin position="335"/>
        <end position="350"/>
    </location>
</feature>
<feature type="compositionally biased region" description="Low complexity" evidence="3">
    <location>
        <begin position="44"/>
        <end position="62"/>
    </location>
</feature>
<organism evidence="4 5">
    <name type="scientific">Varroa destructor</name>
    <name type="common">Honeybee mite</name>
    <dbReference type="NCBI Taxonomy" id="109461"/>
    <lineage>
        <taxon>Eukaryota</taxon>
        <taxon>Metazoa</taxon>
        <taxon>Ecdysozoa</taxon>
        <taxon>Arthropoda</taxon>
        <taxon>Chelicerata</taxon>
        <taxon>Arachnida</taxon>
        <taxon>Acari</taxon>
        <taxon>Parasitiformes</taxon>
        <taxon>Mesostigmata</taxon>
        <taxon>Gamasina</taxon>
        <taxon>Dermanyssoidea</taxon>
        <taxon>Varroidae</taxon>
        <taxon>Varroa</taxon>
    </lineage>
</organism>
<feature type="compositionally biased region" description="Polar residues" evidence="3">
    <location>
        <begin position="323"/>
        <end position="332"/>
    </location>
</feature>
<proteinExistence type="predicted"/>
<feature type="compositionally biased region" description="Low complexity" evidence="3">
    <location>
        <begin position="866"/>
        <end position="889"/>
    </location>
</feature>
<feature type="compositionally biased region" description="Low complexity" evidence="3">
    <location>
        <begin position="15"/>
        <end position="30"/>
    </location>
</feature>
<feature type="compositionally biased region" description="Low complexity" evidence="3">
    <location>
        <begin position="172"/>
        <end position="188"/>
    </location>
</feature>
<feature type="compositionally biased region" description="Pro residues" evidence="3">
    <location>
        <begin position="840"/>
        <end position="852"/>
    </location>
</feature>
<feature type="region of interest" description="Disordered" evidence="3">
    <location>
        <begin position="1005"/>
        <end position="1042"/>
    </location>
</feature>